<accession>A0A9N9IY83</accession>
<dbReference type="OrthoDB" id="2433122at2759"/>
<dbReference type="AlphaFoldDB" id="A0A9N9IY83"/>
<name>A0A9N9IY83_9GLOM</name>
<keyword evidence="2" id="KW-1185">Reference proteome</keyword>
<evidence type="ECO:0000313" key="1">
    <source>
        <dbReference type="EMBL" id="CAG8753390.1"/>
    </source>
</evidence>
<dbReference type="EMBL" id="CAJVPV010036547">
    <property type="protein sequence ID" value="CAG8753390.1"/>
    <property type="molecule type" value="Genomic_DNA"/>
</dbReference>
<protein>
    <submittedName>
        <fullName evidence="1">7285_t:CDS:1</fullName>
    </submittedName>
</protein>
<organism evidence="1 2">
    <name type="scientific">Acaulospora morrowiae</name>
    <dbReference type="NCBI Taxonomy" id="94023"/>
    <lineage>
        <taxon>Eukaryota</taxon>
        <taxon>Fungi</taxon>
        <taxon>Fungi incertae sedis</taxon>
        <taxon>Mucoromycota</taxon>
        <taxon>Glomeromycotina</taxon>
        <taxon>Glomeromycetes</taxon>
        <taxon>Diversisporales</taxon>
        <taxon>Acaulosporaceae</taxon>
        <taxon>Acaulospora</taxon>
    </lineage>
</organism>
<feature type="non-terminal residue" evidence="1">
    <location>
        <position position="1"/>
    </location>
</feature>
<dbReference type="Proteomes" id="UP000789342">
    <property type="component" value="Unassembled WGS sequence"/>
</dbReference>
<evidence type="ECO:0000313" key="2">
    <source>
        <dbReference type="Proteomes" id="UP000789342"/>
    </source>
</evidence>
<sequence>DNFPNSSSPISGIVRLDAKAARYSDGLDIWHMEVAGLSDNAFDEHIINDAKKTLRTDLLNLIAILRNHLDCDVNIATKIKVFCTQVIKTRLTLYALNMLPDGRFLATELASVIIPFSFDGRIRYKSILRMMAIFHEEIEKQQTLMREIDRCVPPSKEKTVRQTADDVGGMKDRLSRLSSDGNLQHNYLGGYLLLSTVIVLGESVANGRGSTSQFFLSALLGPIRSWWVELRYMLQVVPSVSIWSV</sequence>
<comment type="caution">
    <text evidence="1">The sequence shown here is derived from an EMBL/GenBank/DDBJ whole genome shotgun (WGS) entry which is preliminary data.</text>
</comment>
<gene>
    <name evidence="1" type="ORF">AMORRO_LOCUS15451</name>
</gene>
<proteinExistence type="predicted"/>
<reference evidence="1" key="1">
    <citation type="submission" date="2021-06" db="EMBL/GenBank/DDBJ databases">
        <authorList>
            <person name="Kallberg Y."/>
            <person name="Tangrot J."/>
            <person name="Rosling A."/>
        </authorList>
    </citation>
    <scope>NUCLEOTIDE SEQUENCE</scope>
    <source>
        <strain evidence="1">CL551</strain>
    </source>
</reference>
<feature type="non-terminal residue" evidence="1">
    <location>
        <position position="245"/>
    </location>
</feature>